<dbReference type="Proteomes" id="UP001156218">
    <property type="component" value="Chromosome"/>
</dbReference>
<evidence type="ECO:0000256" key="2">
    <source>
        <dbReference type="ARBA" id="ARBA00022475"/>
    </source>
</evidence>
<evidence type="ECO:0000256" key="5">
    <source>
        <dbReference type="ARBA" id="ARBA00023136"/>
    </source>
</evidence>
<dbReference type="EMBL" id="WCSB01000027">
    <property type="protein sequence ID" value="KAB4448710.1"/>
    <property type="molecule type" value="Genomic_DNA"/>
</dbReference>
<evidence type="ECO:0000256" key="6">
    <source>
        <dbReference type="SAM" id="Phobius"/>
    </source>
</evidence>
<feature type="transmembrane region" description="Helical" evidence="6">
    <location>
        <begin position="434"/>
        <end position="457"/>
    </location>
</feature>
<evidence type="ECO:0000256" key="3">
    <source>
        <dbReference type="ARBA" id="ARBA00022692"/>
    </source>
</evidence>
<dbReference type="PANTHER" id="PTHR30250">
    <property type="entry name" value="PST FAMILY PREDICTED COLANIC ACID TRANSPORTER"/>
    <property type="match status" value="1"/>
</dbReference>
<dbReference type="GO" id="GO:0005886">
    <property type="term" value="C:plasma membrane"/>
    <property type="evidence" value="ECO:0007669"/>
    <property type="project" value="UniProtKB-SubCell"/>
</dbReference>
<reference evidence="7 11" key="1">
    <citation type="journal article" date="2019" name="Nat. Med.">
        <title>A library of human gut bacterial isolates paired with longitudinal multiomics data enables mechanistic microbiome research.</title>
        <authorList>
            <person name="Poyet M."/>
            <person name="Groussin M."/>
            <person name="Gibbons S.M."/>
            <person name="Avila-Pacheco J."/>
            <person name="Jiang X."/>
            <person name="Kearney S.M."/>
            <person name="Perrotta A.R."/>
            <person name="Berdy B."/>
            <person name="Zhao S."/>
            <person name="Lieberman T.D."/>
            <person name="Swanson P.K."/>
            <person name="Smith M."/>
            <person name="Roesemann S."/>
            <person name="Alexander J.E."/>
            <person name="Rich S.A."/>
            <person name="Livny J."/>
            <person name="Vlamakis H."/>
            <person name="Clish C."/>
            <person name="Bullock K."/>
            <person name="Deik A."/>
            <person name="Scott J."/>
            <person name="Pierce K.A."/>
            <person name="Xavier R.J."/>
            <person name="Alm E.J."/>
        </authorList>
    </citation>
    <scope>NUCLEOTIDE SEQUENCE [LARGE SCALE GENOMIC DNA]</scope>
    <source>
        <strain evidence="7 11">BIOML-A165</strain>
    </source>
</reference>
<evidence type="ECO:0000313" key="8">
    <source>
        <dbReference type="EMBL" id="UYU68682.1"/>
    </source>
</evidence>
<keyword evidence="4 6" id="KW-1133">Transmembrane helix</keyword>
<dbReference type="EMBL" id="CP083681">
    <property type="protein sequence ID" value="UYU69252.1"/>
    <property type="molecule type" value="Genomic_DNA"/>
</dbReference>
<keyword evidence="5 6" id="KW-0472">Membrane</keyword>
<feature type="transmembrane region" description="Helical" evidence="6">
    <location>
        <begin position="405"/>
        <end position="422"/>
    </location>
</feature>
<protein>
    <submittedName>
        <fullName evidence="7">Lipopolysaccharide biosynthesis protein</fullName>
    </submittedName>
</protein>
<dbReference type="AlphaFoldDB" id="A0A412GDZ8"/>
<gene>
    <name evidence="7" type="ORF">GAN93_21430</name>
    <name evidence="9" type="ORF">KQP59_13100</name>
    <name evidence="8" type="ORF">KQP68_10575</name>
    <name evidence="10" type="ORF">KQP74_04950</name>
</gene>
<keyword evidence="3 6" id="KW-0812">Transmembrane</keyword>
<dbReference type="PANTHER" id="PTHR30250:SF26">
    <property type="entry name" value="PSMA PROTEIN"/>
    <property type="match status" value="1"/>
</dbReference>
<evidence type="ECO:0000313" key="11">
    <source>
        <dbReference type="Proteomes" id="UP000460317"/>
    </source>
</evidence>
<evidence type="ECO:0000256" key="1">
    <source>
        <dbReference type="ARBA" id="ARBA00004651"/>
    </source>
</evidence>
<accession>A0A412GDZ8</accession>
<reference evidence="8 12" key="2">
    <citation type="submission" date="2021-06" db="EMBL/GenBank/DDBJ databases">
        <title>Interrogation of the integrated mobile genetic elements in gut-associated Bacteroides with a consensus prediction approach.</title>
        <authorList>
            <person name="Campbell D.E."/>
            <person name="Leigh J.R."/>
            <person name="Kim T."/>
            <person name="England W."/>
            <person name="Whitaker R.J."/>
            <person name="Degnan P.H."/>
        </authorList>
    </citation>
    <scope>NUCLEOTIDE SEQUENCE [LARGE SCALE GENOMIC DNA]</scope>
    <source>
        <strain evidence="10">VPI-3443</strain>
        <strain evidence="9">VPI-BTDOT2</strain>
        <strain evidence="8 12">WAL8669</strain>
    </source>
</reference>
<dbReference type="Proteomes" id="UP001162960">
    <property type="component" value="Chromosome"/>
</dbReference>
<feature type="transmembrane region" description="Helical" evidence="6">
    <location>
        <begin position="344"/>
        <end position="366"/>
    </location>
</feature>
<keyword evidence="2" id="KW-1003">Cell membrane</keyword>
<evidence type="ECO:0000313" key="7">
    <source>
        <dbReference type="EMBL" id="KAB4448710.1"/>
    </source>
</evidence>
<dbReference type="Proteomes" id="UP001156216">
    <property type="component" value="Chromosome"/>
</dbReference>
<evidence type="ECO:0000313" key="9">
    <source>
        <dbReference type="EMBL" id="UYU69252.1"/>
    </source>
</evidence>
<feature type="transmembrane region" description="Helical" evidence="6">
    <location>
        <begin position="86"/>
        <end position="114"/>
    </location>
</feature>
<evidence type="ECO:0000313" key="12">
    <source>
        <dbReference type="Proteomes" id="UP001156218"/>
    </source>
</evidence>
<evidence type="ECO:0000256" key="4">
    <source>
        <dbReference type="ARBA" id="ARBA00022989"/>
    </source>
</evidence>
<name>A0A412GDZ8_BACT4</name>
<feature type="transmembrane region" description="Helical" evidence="6">
    <location>
        <begin position="126"/>
        <end position="147"/>
    </location>
</feature>
<feature type="transmembrane region" description="Helical" evidence="6">
    <location>
        <begin position="12"/>
        <end position="31"/>
    </location>
</feature>
<feature type="transmembrane region" description="Helical" evidence="6">
    <location>
        <begin position="463"/>
        <end position="487"/>
    </location>
</feature>
<feature type="transmembrane region" description="Helical" evidence="6">
    <location>
        <begin position="159"/>
        <end position="180"/>
    </location>
</feature>
<feature type="transmembrane region" description="Helical" evidence="6">
    <location>
        <begin position="186"/>
        <end position="204"/>
    </location>
</feature>
<proteinExistence type="predicted"/>
<dbReference type="Proteomes" id="UP000460317">
    <property type="component" value="Unassembled WGS sequence"/>
</dbReference>
<feature type="transmembrane region" description="Helical" evidence="6">
    <location>
        <begin position="378"/>
        <end position="399"/>
    </location>
</feature>
<comment type="subcellular location">
    <subcellularLocation>
        <location evidence="1">Cell membrane</location>
        <topology evidence="1">Multi-pass membrane protein</topology>
    </subcellularLocation>
</comment>
<sequence>MEESRGSRIAKNTMFLYGRMLLSMIVTLYTSRVVLNTLGASDFGIYNVVTGFVVSFGFLNSAMHTSVQRFLTVEMKENNHERLNQIFSMGVTIHLILALAMVIIAEPIGLYFVQTKLVIPLERMEAALWIFHLSVIVLFFGIMNVPYKALIIARENMGAFAAISLIEVFAKLAIAIALVYSILDKLILYGVLLMIVAVTIQLFYMWYCISHYEEGKYKRFWNKKLFGEMSCFAGWNLIGVFAGIVYNQGVNIVLNIFGGPIVNAARAIAFQVSGAANQLVTNFQLATNPPIMKAYATGDKSVFRLLSSSSKLSYILLLFIVIPFLLECSYVLKLWLKEVPEYSIMFVRLAMIDILVCSLAGPLHTLMQATGSIRKYQIIVSGVLLMNLPLSYLMLKIGMSFDSTFYVSISLSSIALVIRYCLLRSYVEYSVKELVLDFTIPIVILTIVSNIVPLVIYNYMEQGLFRLLIVCVTSWTSIALVSWICVLDKNEKSLLLRIIKR</sequence>
<feature type="transmembrane region" description="Helical" evidence="6">
    <location>
        <begin position="43"/>
        <end position="65"/>
    </location>
</feature>
<feature type="transmembrane region" description="Helical" evidence="6">
    <location>
        <begin position="312"/>
        <end position="332"/>
    </location>
</feature>
<dbReference type="InterPro" id="IPR050833">
    <property type="entry name" value="Poly_Biosynth_Transport"/>
</dbReference>
<dbReference type="RefSeq" id="WP_055229406.1">
    <property type="nucleotide sequence ID" value="NZ_CAXSMB010000027.1"/>
</dbReference>
<dbReference type="EMBL" id="CP083685">
    <property type="protein sequence ID" value="UYU91988.1"/>
    <property type="molecule type" value="Genomic_DNA"/>
</dbReference>
<organism evidence="7 11">
    <name type="scientific">Bacteroides thetaiotaomicron</name>
    <dbReference type="NCBI Taxonomy" id="818"/>
    <lineage>
        <taxon>Bacteria</taxon>
        <taxon>Pseudomonadati</taxon>
        <taxon>Bacteroidota</taxon>
        <taxon>Bacteroidia</taxon>
        <taxon>Bacteroidales</taxon>
        <taxon>Bacteroidaceae</taxon>
        <taxon>Bacteroides</taxon>
    </lineage>
</organism>
<dbReference type="EMBL" id="CP083680">
    <property type="protein sequence ID" value="UYU68682.1"/>
    <property type="molecule type" value="Genomic_DNA"/>
</dbReference>
<evidence type="ECO:0000313" key="10">
    <source>
        <dbReference type="EMBL" id="UYU91988.1"/>
    </source>
</evidence>